<protein>
    <submittedName>
        <fullName evidence="12">TGF-beta family profile domain-containing protein</fullName>
    </submittedName>
</protein>
<keyword evidence="4" id="KW-0732">Signal</keyword>
<dbReference type="PROSITE" id="PS00250">
    <property type="entry name" value="TGF_BETA_1"/>
    <property type="match status" value="1"/>
</dbReference>
<dbReference type="GO" id="GO:0005615">
    <property type="term" value="C:extracellular space"/>
    <property type="evidence" value="ECO:0007669"/>
    <property type="project" value="TreeGrafter"/>
</dbReference>
<keyword evidence="7" id="KW-0325">Glycoprotein</keyword>
<dbReference type="AlphaFoldDB" id="A0A914XVK7"/>
<dbReference type="Proteomes" id="UP000887566">
    <property type="component" value="Unplaced"/>
</dbReference>
<evidence type="ECO:0000256" key="4">
    <source>
        <dbReference type="ARBA" id="ARBA00022729"/>
    </source>
</evidence>
<dbReference type="CDD" id="cd13763">
    <property type="entry name" value="TGF_beta_BMP3_like"/>
    <property type="match status" value="1"/>
</dbReference>
<evidence type="ECO:0000256" key="3">
    <source>
        <dbReference type="ARBA" id="ARBA00022525"/>
    </source>
</evidence>
<evidence type="ECO:0000256" key="8">
    <source>
        <dbReference type="RuleBase" id="RU000354"/>
    </source>
</evidence>
<evidence type="ECO:0000256" key="6">
    <source>
        <dbReference type="ARBA" id="ARBA00023157"/>
    </source>
</evidence>
<name>A0A914XVK7_9BILA</name>
<accession>A0A914XVK7</accession>
<dbReference type="GO" id="GO:0008083">
    <property type="term" value="F:growth factor activity"/>
    <property type="evidence" value="ECO:0007669"/>
    <property type="project" value="UniProtKB-KW"/>
</dbReference>
<dbReference type="InterPro" id="IPR001839">
    <property type="entry name" value="TGF-b_C"/>
</dbReference>
<keyword evidence="6" id="KW-1015">Disulfide bond</keyword>
<organism evidence="11 12">
    <name type="scientific">Plectus sambesii</name>
    <dbReference type="NCBI Taxonomy" id="2011161"/>
    <lineage>
        <taxon>Eukaryota</taxon>
        <taxon>Metazoa</taxon>
        <taxon>Ecdysozoa</taxon>
        <taxon>Nematoda</taxon>
        <taxon>Chromadorea</taxon>
        <taxon>Plectida</taxon>
        <taxon>Plectina</taxon>
        <taxon>Plectoidea</taxon>
        <taxon>Plectidae</taxon>
        <taxon>Plectus</taxon>
    </lineage>
</organism>
<evidence type="ECO:0000256" key="7">
    <source>
        <dbReference type="ARBA" id="ARBA00023180"/>
    </source>
</evidence>
<dbReference type="InterPro" id="IPR029034">
    <property type="entry name" value="Cystine-knot_cytokine"/>
</dbReference>
<dbReference type="WBParaSite" id="PSAMB.scaffold990size37562.g10173.t1">
    <property type="protein sequence ID" value="PSAMB.scaffold990size37562.g10173.t1"/>
    <property type="gene ID" value="PSAMB.scaffold990size37562.g10173"/>
</dbReference>
<sequence length="564" mass="63521">MDSSTGVAAPVFVSASSEAVGRCSSLGADRCDECASLVTGLANRTSDAAALSNRRRTGGVADLVRQVSQRQQRAAKECPFYQSLRPRDSVTQEKSVINMDRRLSRLLLIVAVISWLFCSAEASLKPNAHQKNVLQNTVKALLDFKRLPRPGEVIRPVSRTADAASKYMRKLFDQYQQGGQLGHAEGNIVRSISPAVGTVNDQDALVFKLHTVKPNEQVIRAELHYNLRHKQHYRKKRQQVMVRSVARDGSKATLRPLKLSADWLSWDARDEVSSALRLHHDNSTQPELVLIFQRRQRSMHGASLLKHHTPFLLVFSDAPSVMDKQQVQSALYGDNSASPPDDDLSQNNRVKRDSSHYYSYSAQDNNKQQNEMDRVRMHVEAFQSTGPRILQSRKDIRQRRKHRRNRKQHKDELPYPEDHEFDSPADDDDETSSVSSTTSSDKSPDDVTVVLLGGQQYTQEKCSKRNLVVQFRDIGWEHWIIAPKSFEAHYCAGACPFPLEAEVNPSNHAIVQSIIHAIGLHPYVPQVCCAPDRMDSLTLLFFDEDDNVVLKNYPKMTVSSCGCL</sequence>
<evidence type="ECO:0000256" key="1">
    <source>
        <dbReference type="ARBA" id="ARBA00004613"/>
    </source>
</evidence>
<keyword evidence="11" id="KW-1185">Reference proteome</keyword>
<feature type="domain" description="TGF-beta family profile" evidence="10">
    <location>
        <begin position="439"/>
        <end position="564"/>
    </location>
</feature>
<evidence type="ECO:0000259" key="10">
    <source>
        <dbReference type="PROSITE" id="PS51362"/>
    </source>
</evidence>
<evidence type="ECO:0000256" key="2">
    <source>
        <dbReference type="ARBA" id="ARBA00006656"/>
    </source>
</evidence>
<dbReference type="SUPFAM" id="SSF57501">
    <property type="entry name" value="Cystine-knot cytokines"/>
    <property type="match status" value="1"/>
</dbReference>
<dbReference type="InterPro" id="IPR015615">
    <property type="entry name" value="TGF-beta-rel"/>
</dbReference>
<evidence type="ECO:0000313" key="11">
    <source>
        <dbReference type="Proteomes" id="UP000887566"/>
    </source>
</evidence>
<feature type="compositionally biased region" description="Basic residues" evidence="9">
    <location>
        <begin position="396"/>
        <end position="408"/>
    </location>
</feature>
<dbReference type="InterPro" id="IPR017948">
    <property type="entry name" value="TGFb_CS"/>
</dbReference>
<comment type="similarity">
    <text evidence="2 8">Belongs to the TGF-beta family.</text>
</comment>
<comment type="subcellular location">
    <subcellularLocation>
        <location evidence="1">Secreted</location>
    </subcellularLocation>
</comment>
<evidence type="ECO:0000313" key="12">
    <source>
        <dbReference type="WBParaSite" id="PSAMB.scaffold990size37562.g10173.t1"/>
    </source>
</evidence>
<keyword evidence="3" id="KW-0964">Secreted</keyword>
<reference evidence="12" key="1">
    <citation type="submission" date="2022-11" db="UniProtKB">
        <authorList>
            <consortium name="WormBaseParasite"/>
        </authorList>
    </citation>
    <scope>IDENTIFICATION</scope>
</reference>
<feature type="region of interest" description="Disordered" evidence="9">
    <location>
        <begin position="381"/>
        <end position="447"/>
    </location>
</feature>
<dbReference type="Pfam" id="PF00019">
    <property type="entry name" value="TGF_beta"/>
    <property type="match status" value="1"/>
</dbReference>
<feature type="region of interest" description="Disordered" evidence="9">
    <location>
        <begin position="331"/>
        <end position="350"/>
    </location>
</feature>
<dbReference type="GO" id="GO:0005125">
    <property type="term" value="F:cytokine activity"/>
    <property type="evidence" value="ECO:0007669"/>
    <property type="project" value="TreeGrafter"/>
</dbReference>
<dbReference type="PANTHER" id="PTHR11848">
    <property type="entry name" value="TGF-BETA FAMILY"/>
    <property type="match status" value="1"/>
</dbReference>
<evidence type="ECO:0000256" key="9">
    <source>
        <dbReference type="SAM" id="MobiDB-lite"/>
    </source>
</evidence>
<dbReference type="Gene3D" id="2.10.90.10">
    <property type="entry name" value="Cystine-knot cytokines"/>
    <property type="match status" value="1"/>
</dbReference>
<dbReference type="PANTHER" id="PTHR11848:SF270">
    <property type="entry name" value="BONE MORPHOGENETIC PROTEIN 3-LIKE"/>
    <property type="match status" value="1"/>
</dbReference>
<feature type="compositionally biased region" description="Basic and acidic residues" evidence="9">
    <location>
        <begin position="409"/>
        <end position="422"/>
    </location>
</feature>
<dbReference type="FunFam" id="2.10.90.10:FF:000001">
    <property type="entry name" value="Bone morphogenetic protein 4"/>
    <property type="match status" value="1"/>
</dbReference>
<dbReference type="SMART" id="SM00204">
    <property type="entry name" value="TGFB"/>
    <property type="match status" value="1"/>
</dbReference>
<evidence type="ECO:0000256" key="5">
    <source>
        <dbReference type="ARBA" id="ARBA00023030"/>
    </source>
</evidence>
<dbReference type="PROSITE" id="PS51362">
    <property type="entry name" value="TGF_BETA_2"/>
    <property type="match status" value="1"/>
</dbReference>
<feature type="compositionally biased region" description="Low complexity" evidence="9">
    <location>
        <begin position="432"/>
        <end position="447"/>
    </location>
</feature>
<proteinExistence type="inferred from homology"/>
<keyword evidence="5 8" id="KW-0339">Growth factor</keyword>